<dbReference type="OrthoDB" id="539213at2759"/>
<dbReference type="Proteomes" id="UP000070501">
    <property type="component" value="Unassembled WGS sequence"/>
</dbReference>
<dbReference type="InParanoid" id="A0A136IMC7"/>
<dbReference type="PANTHER" id="PTHR38788:SF3">
    <property type="entry name" value="CLR5 DOMAIN-CONTAINING PROTEIN"/>
    <property type="match status" value="1"/>
</dbReference>
<accession>A0A136IMC7</accession>
<name>A0A136IMC7_9PEZI</name>
<proteinExistence type="predicted"/>
<dbReference type="Pfam" id="PF14420">
    <property type="entry name" value="Clr5"/>
    <property type="match status" value="1"/>
</dbReference>
<keyword evidence="3" id="KW-1185">Reference proteome</keyword>
<dbReference type="InterPro" id="IPR025676">
    <property type="entry name" value="Clr5_dom"/>
</dbReference>
<organism evidence="2 3">
    <name type="scientific">Microdochium bolleyi</name>
    <dbReference type="NCBI Taxonomy" id="196109"/>
    <lineage>
        <taxon>Eukaryota</taxon>
        <taxon>Fungi</taxon>
        <taxon>Dikarya</taxon>
        <taxon>Ascomycota</taxon>
        <taxon>Pezizomycotina</taxon>
        <taxon>Sordariomycetes</taxon>
        <taxon>Xylariomycetidae</taxon>
        <taxon>Xylariales</taxon>
        <taxon>Microdochiaceae</taxon>
        <taxon>Microdochium</taxon>
    </lineage>
</organism>
<sequence length="171" mass="19809">MATNSSRIPESEWERRRPEITRLYYEEDWTREAVDQFMRDTHNFVASKWQYEKHFQAWNLRKNHSRGTWTKVGSLIRQGRLPGTIEYHGRPIAVKKVQRATARYRQTEAGQEMHEPLSPGFVSATTPTMIDNPMPSAQFSTDDLTPSLQGSRSVQLLDGNVNVMDDDLRKG</sequence>
<reference evidence="3" key="1">
    <citation type="submission" date="2016-02" db="EMBL/GenBank/DDBJ databases">
        <title>Draft genome sequence of Microdochium bolleyi, a fungal endophyte of beachgrass.</title>
        <authorList>
            <consortium name="DOE Joint Genome Institute"/>
            <person name="David A.S."/>
            <person name="May G."/>
            <person name="Haridas S."/>
            <person name="Lim J."/>
            <person name="Wang M."/>
            <person name="Labutti K."/>
            <person name="Lipzen A."/>
            <person name="Barry K."/>
            <person name="Grigoriev I.V."/>
        </authorList>
    </citation>
    <scope>NUCLEOTIDE SEQUENCE [LARGE SCALE GENOMIC DNA]</scope>
    <source>
        <strain evidence="3">J235TASD1</strain>
    </source>
</reference>
<dbReference type="AlphaFoldDB" id="A0A136IMC7"/>
<protein>
    <recommendedName>
        <fullName evidence="1">Clr5 domain-containing protein</fullName>
    </recommendedName>
</protein>
<feature type="domain" description="Clr5" evidence="1">
    <location>
        <begin position="10"/>
        <end position="62"/>
    </location>
</feature>
<dbReference type="PANTHER" id="PTHR38788">
    <property type="entry name" value="CLR5 DOMAIN-CONTAINING PROTEIN"/>
    <property type="match status" value="1"/>
</dbReference>
<dbReference type="STRING" id="196109.A0A136IMC7"/>
<evidence type="ECO:0000313" key="2">
    <source>
        <dbReference type="EMBL" id="KXJ85948.1"/>
    </source>
</evidence>
<gene>
    <name evidence="2" type="ORF">Micbo1qcDRAFT_220084</name>
</gene>
<dbReference type="EMBL" id="KQ964272">
    <property type="protein sequence ID" value="KXJ85948.1"/>
    <property type="molecule type" value="Genomic_DNA"/>
</dbReference>
<evidence type="ECO:0000259" key="1">
    <source>
        <dbReference type="Pfam" id="PF14420"/>
    </source>
</evidence>
<evidence type="ECO:0000313" key="3">
    <source>
        <dbReference type="Proteomes" id="UP000070501"/>
    </source>
</evidence>